<dbReference type="InterPro" id="IPR010920">
    <property type="entry name" value="LSM_dom_sf"/>
</dbReference>
<feature type="compositionally biased region" description="Basic and acidic residues" evidence="7">
    <location>
        <begin position="377"/>
        <end position="409"/>
    </location>
</feature>
<comment type="subcellular location">
    <subcellularLocation>
        <location evidence="1">Cell membrane</location>
        <topology evidence="1">Multi-pass membrane protein</topology>
    </subcellularLocation>
</comment>
<keyword evidence="5 8" id="KW-1133">Transmembrane helix</keyword>
<feature type="transmembrane region" description="Helical" evidence="8">
    <location>
        <begin position="60"/>
        <end position="79"/>
    </location>
</feature>
<dbReference type="PANTHER" id="PTHR30221">
    <property type="entry name" value="SMALL-CONDUCTANCE MECHANOSENSITIVE CHANNEL"/>
    <property type="match status" value="1"/>
</dbReference>
<keyword evidence="4 8" id="KW-0812">Transmembrane</keyword>
<dbReference type="InterPro" id="IPR011066">
    <property type="entry name" value="MscS_channel_C_sf"/>
</dbReference>
<evidence type="ECO:0000256" key="8">
    <source>
        <dbReference type="SAM" id="Phobius"/>
    </source>
</evidence>
<evidence type="ECO:0000256" key="1">
    <source>
        <dbReference type="ARBA" id="ARBA00004651"/>
    </source>
</evidence>
<dbReference type="Gene3D" id="3.30.70.100">
    <property type="match status" value="1"/>
</dbReference>
<evidence type="ECO:0000256" key="2">
    <source>
        <dbReference type="ARBA" id="ARBA00008017"/>
    </source>
</evidence>
<dbReference type="GO" id="GO:0008381">
    <property type="term" value="F:mechanosensitive monoatomic ion channel activity"/>
    <property type="evidence" value="ECO:0007669"/>
    <property type="project" value="InterPro"/>
</dbReference>
<evidence type="ECO:0000259" key="9">
    <source>
        <dbReference type="Pfam" id="PF00924"/>
    </source>
</evidence>
<dbReference type="OrthoDB" id="121853at2157"/>
<feature type="domain" description="Mechanosensitive ion channel MscS" evidence="9">
    <location>
        <begin position="179"/>
        <end position="246"/>
    </location>
</feature>
<feature type="transmembrane region" description="Helical" evidence="8">
    <location>
        <begin position="99"/>
        <end position="119"/>
    </location>
</feature>
<dbReference type="PANTHER" id="PTHR30221:SF1">
    <property type="entry name" value="SMALL-CONDUCTANCE MECHANOSENSITIVE CHANNEL"/>
    <property type="match status" value="1"/>
</dbReference>
<keyword evidence="6 8" id="KW-0472">Membrane</keyword>
<proteinExistence type="inferred from homology"/>
<dbReference type="GO" id="GO:0005886">
    <property type="term" value="C:plasma membrane"/>
    <property type="evidence" value="ECO:0007669"/>
    <property type="project" value="UniProtKB-SubCell"/>
</dbReference>
<dbReference type="Gene3D" id="2.30.30.60">
    <property type="match status" value="1"/>
</dbReference>
<dbReference type="Pfam" id="PF00924">
    <property type="entry name" value="MS_channel_2nd"/>
    <property type="match status" value="1"/>
</dbReference>
<feature type="domain" description="Mechanosensitive ion channel MscS C-terminal" evidence="10">
    <location>
        <begin position="254"/>
        <end position="337"/>
    </location>
</feature>
<dbReference type="InterPro" id="IPR049278">
    <property type="entry name" value="MS_channel_C"/>
</dbReference>
<evidence type="ECO:0000259" key="10">
    <source>
        <dbReference type="Pfam" id="PF21082"/>
    </source>
</evidence>
<dbReference type="InterPro" id="IPR006685">
    <property type="entry name" value="MscS_channel_2nd"/>
</dbReference>
<dbReference type="Proteomes" id="UP000199451">
    <property type="component" value="Unassembled WGS sequence"/>
</dbReference>
<dbReference type="SUPFAM" id="SSF82689">
    <property type="entry name" value="Mechanosensitive channel protein MscS (YggB), C-terminal domain"/>
    <property type="match status" value="1"/>
</dbReference>
<organism evidence="11 12">
    <name type="scientific">Halogranum gelatinilyticum</name>
    <dbReference type="NCBI Taxonomy" id="660521"/>
    <lineage>
        <taxon>Archaea</taxon>
        <taxon>Methanobacteriati</taxon>
        <taxon>Methanobacteriota</taxon>
        <taxon>Stenosarchaea group</taxon>
        <taxon>Halobacteria</taxon>
        <taxon>Halobacteriales</taxon>
        <taxon>Haloferacaceae</taxon>
    </lineage>
</organism>
<name>A0A1G9RHH8_9EURY</name>
<evidence type="ECO:0000313" key="11">
    <source>
        <dbReference type="EMBL" id="SDM22653.1"/>
    </source>
</evidence>
<evidence type="ECO:0000256" key="6">
    <source>
        <dbReference type="ARBA" id="ARBA00023136"/>
    </source>
</evidence>
<keyword evidence="3" id="KW-1003">Cell membrane</keyword>
<dbReference type="SUPFAM" id="SSF82861">
    <property type="entry name" value="Mechanosensitive channel protein MscS (YggB), transmembrane region"/>
    <property type="match status" value="1"/>
</dbReference>
<keyword evidence="12" id="KW-1185">Reference proteome</keyword>
<feature type="region of interest" description="Disordered" evidence="7">
    <location>
        <begin position="352"/>
        <end position="424"/>
    </location>
</feature>
<gene>
    <name evidence="11" type="ORF">SAMN04487949_1344</name>
</gene>
<dbReference type="InterPro" id="IPR045275">
    <property type="entry name" value="MscS_archaea/bacteria_type"/>
</dbReference>
<evidence type="ECO:0000256" key="3">
    <source>
        <dbReference type="ARBA" id="ARBA00022475"/>
    </source>
</evidence>
<dbReference type="RefSeq" id="WP_089695367.1">
    <property type="nucleotide sequence ID" value="NZ_FNHL01000001.1"/>
</dbReference>
<comment type="similarity">
    <text evidence="2">Belongs to the MscS (TC 1.A.23) family.</text>
</comment>
<dbReference type="InterPro" id="IPR011014">
    <property type="entry name" value="MscS_channel_TM-2"/>
</dbReference>
<dbReference type="Gene3D" id="1.10.287.1260">
    <property type="match status" value="1"/>
</dbReference>
<dbReference type="STRING" id="660521.SAMN04487949_1344"/>
<evidence type="ECO:0000256" key="7">
    <source>
        <dbReference type="SAM" id="MobiDB-lite"/>
    </source>
</evidence>
<reference evidence="12" key="1">
    <citation type="submission" date="2016-10" db="EMBL/GenBank/DDBJ databases">
        <authorList>
            <person name="Varghese N."/>
            <person name="Submissions S."/>
        </authorList>
    </citation>
    <scope>NUCLEOTIDE SEQUENCE [LARGE SCALE GENOMIC DNA]</scope>
    <source>
        <strain evidence="12">CGMCC 1.10119</strain>
    </source>
</reference>
<dbReference type="AlphaFoldDB" id="A0A1G9RHH8"/>
<evidence type="ECO:0000313" key="12">
    <source>
        <dbReference type="Proteomes" id="UP000199451"/>
    </source>
</evidence>
<sequence>MLQTLSFLESLTSLEATAVVLALSLGSAILLEFVVLRFVRSLVTETNTEFDNILFQELRIPIVVTAALAGVFVLTRLPAIASSTVFTEEELRFFFDNPALTVIVLVWAWALNQVVNRFVEAVKDKGSRYDFAPVFSNVWTLVVLVAAAGVTLRIWGVEITPLLGAAGIVGITVGFAAKDTVANFFGGIALYFDDTYKMGDFIELDSGEAGSVVKLGIRSTMLLTRDEVLITVPNSVLNSAKIVNRSAPQTRKRIRVPIGVGYGTDLDEFEALLVDIAFDEKLTLDSPKPRMRFRRFGDSAVEYELLCWVDHPTKEARAIHFLNRAIYDGLNDAGIEIPYPKRDLAVRFDGDAPRPAAAVGPESTDGGEWSGDSVGDSADRAGDGDSADRVGNDGSADRVGDNSADRVGDADDEPADGGPDEREL</sequence>
<feature type="transmembrane region" description="Helical" evidence="8">
    <location>
        <begin position="16"/>
        <end position="39"/>
    </location>
</feature>
<accession>A0A1G9RHH8</accession>
<dbReference type="Pfam" id="PF21082">
    <property type="entry name" value="MS_channel_3rd"/>
    <property type="match status" value="1"/>
</dbReference>
<evidence type="ECO:0000256" key="5">
    <source>
        <dbReference type="ARBA" id="ARBA00022989"/>
    </source>
</evidence>
<evidence type="ECO:0000256" key="4">
    <source>
        <dbReference type="ARBA" id="ARBA00022692"/>
    </source>
</evidence>
<dbReference type="InterPro" id="IPR023408">
    <property type="entry name" value="MscS_beta-dom_sf"/>
</dbReference>
<dbReference type="SUPFAM" id="SSF50182">
    <property type="entry name" value="Sm-like ribonucleoproteins"/>
    <property type="match status" value="1"/>
</dbReference>
<protein>
    <submittedName>
        <fullName evidence="11">Mechanosensitive ion channel</fullName>
    </submittedName>
</protein>
<feature type="transmembrane region" description="Helical" evidence="8">
    <location>
        <begin position="131"/>
        <end position="156"/>
    </location>
</feature>
<dbReference type="EMBL" id="FNHL01000001">
    <property type="protein sequence ID" value="SDM22653.1"/>
    <property type="molecule type" value="Genomic_DNA"/>
</dbReference>